<feature type="region of interest" description="Disordered" evidence="1">
    <location>
        <begin position="57"/>
        <end position="76"/>
    </location>
</feature>
<name>A0A8D8JLG2_CULPI</name>
<feature type="signal peptide" evidence="2">
    <location>
        <begin position="1"/>
        <end position="22"/>
    </location>
</feature>
<accession>A0A8D8JLG2</accession>
<proteinExistence type="predicted"/>
<evidence type="ECO:0000256" key="2">
    <source>
        <dbReference type="SAM" id="SignalP"/>
    </source>
</evidence>
<feature type="chain" id="PRO_5036428236" evidence="2">
    <location>
        <begin position="23"/>
        <end position="533"/>
    </location>
</feature>
<sequence length="533" mass="59270">MLLSLLLLNLLLLLLLVHVVQVQVQAGGRRRTLRARHKSTVWVSPAHRVHPLELDVSTGDDDAATGGGGVRDGAAGHRHHTVVRGGRGQRAARPVLGRFQPHRRGIPTDCVFDQLLRVVDFIFVGTGNLHKTFLCTWIDFAGISVADDNLVLAVRLAGDLGRLRELARGADQLAGRQRRNDLLLCAERHSGRGGAQQRGWIVGLNIGGLMLVVRVRAVGNLPRFGPQLNQFEQVQPGHDVEPFVLGRVAEDDERPVERVLRDQLELGTVQAQVRQQCVHTVGVVAAVVQAGGHILRQRDEFLDRLNLVHRNVDVRLLQRGLERTRRLQILDGRTAHLRHGCCRTMAAITTINYSRLHNLHSNDDATRLTDCQSLHRSSLWASKIMIDSIFAKSLPAGFHVSSRSWKTLHTHTNARGHPQHTHSQSLPHVETGRRRLMLLMMLLVTKQKENKRISADVCAPPLFFSALLCAAPTFLNAIKLSNENVCGGGVPSSLSVGRLVVRCFRGATLKILCKLLYFHEKKLTFFRSSMKTD</sequence>
<evidence type="ECO:0000256" key="1">
    <source>
        <dbReference type="SAM" id="MobiDB-lite"/>
    </source>
</evidence>
<dbReference type="EMBL" id="HBUE01291997">
    <property type="protein sequence ID" value="CAG6574444.1"/>
    <property type="molecule type" value="Transcribed_RNA"/>
</dbReference>
<reference evidence="3" key="1">
    <citation type="submission" date="2021-05" db="EMBL/GenBank/DDBJ databases">
        <authorList>
            <person name="Alioto T."/>
            <person name="Alioto T."/>
            <person name="Gomez Garrido J."/>
        </authorList>
    </citation>
    <scope>NUCLEOTIDE SEQUENCE</scope>
</reference>
<dbReference type="EMBL" id="HBUE01186269">
    <property type="protein sequence ID" value="CAG6522813.1"/>
    <property type="molecule type" value="Transcribed_RNA"/>
</dbReference>
<keyword evidence="2" id="KW-0732">Signal</keyword>
<evidence type="ECO:0000313" key="3">
    <source>
        <dbReference type="EMBL" id="CAG6574444.1"/>
    </source>
</evidence>
<organism evidence="3">
    <name type="scientific">Culex pipiens</name>
    <name type="common">House mosquito</name>
    <dbReference type="NCBI Taxonomy" id="7175"/>
    <lineage>
        <taxon>Eukaryota</taxon>
        <taxon>Metazoa</taxon>
        <taxon>Ecdysozoa</taxon>
        <taxon>Arthropoda</taxon>
        <taxon>Hexapoda</taxon>
        <taxon>Insecta</taxon>
        <taxon>Pterygota</taxon>
        <taxon>Neoptera</taxon>
        <taxon>Endopterygota</taxon>
        <taxon>Diptera</taxon>
        <taxon>Nematocera</taxon>
        <taxon>Culicoidea</taxon>
        <taxon>Culicidae</taxon>
        <taxon>Culicinae</taxon>
        <taxon>Culicini</taxon>
        <taxon>Culex</taxon>
        <taxon>Culex</taxon>
    </lineage>
</organism>
<protein>
    <submittedName>
        <fullName evidence="3">(northern house mosquito) hypothetical protein</fullName>
    </submittedName>
</protein>
<dbReference type="AlphaFoldDB" id="A0A8D8JLG2"/>